<organism evidence="9 10">
    <name type="scientific">Elongatibacter sediminis</name>
    <dbReference type="NCBI Taxonomy" id="3119006"/>
    <lineage>
        <taxon>Bacteria</taxon>
        <taxon>Pseudomonadati</taxon>
        <taxon>Pseudomonadota</taxon>
        <taxon>Gammaproteobacteria</taxon>
        <taxon>Chromatiales</taxon>
        <taxon>Wenzhouxiangellaceae</taxon>
        <taxon>Elongatibacter</taxon>
    </lineage>
</organism>
<evidence type="ECO:0000313" key="9">
    <source>
        <dbReference type="EMBL" id="MEJ8567085.1"/>
    </source>
</evidence>
<dbReference type="PANTHER" id="PTHR11839:SF18">
    <property type="entry name" value="NUDIX HYDROLASE DOMAIN-CONTAINING PROTEIN"/>
    <property type="match status" value="1"/>
</dbReference>
<dbReference type="RefSeq" id="WP_354694404.1">
    <property type="nucleotide sequence ID" value="NZ_JAZHOG010000003.1"/>
</dbReference>
<dbReference type="Pfam" id="PF00293">
    <property type="entry name" value="NUDIX"/>
    <property type="match status" value="1"/>
</dbReference>
<comment type="catalytic activity">
    <reaction evidence="1">
        <text>GDP-alpha-D-mannose + H2O = alpha-D-mannose 1-phosphate + GMP + 2 H(+)</text>
        <dbReference type="Rhea" id="RHEA:27978"/>
        <dbReference type="ChEBI" id="CHEBI:15377"/>
        <dbReference type="ChEBI" id="CHEBI:15378"/>
        <dbReference type="ChEBI" id="CHEBI:57527"/>
        <dbReference type="ChEBI" id="CHEBI:58115"/>
        <dbReference type="ChEBI" id="CHEBI:58409"/>
    </reaction>
</comment>
<evidence type="ECO:0000256" key="4">
    <source>
        <dbReference type="ARBA" id="ARBA00016377"/>
    </source>
</evidence>
<dbReference type="Gene3D" id="3.90.79.10">
    <property type="entry name" value="Nucleoside Triphosphate Pyrophosphohydrolase"/>
    <property type="match status" value="1"/>
</dbReference>
<comment type="caution">
    <text evidence="9">The sequence shown here is derived from an EMBL/GenBank/DDBJ whole genome shotgun (WGS) entry which is preliminary data.</text>
</comment>
<evidence type="ECO:0000256" key="3">
    <source>
        <dbReference type="ARBA" id="ARBA00007275"/>
    </source>
</evidence>
<dbReference type="CDD" id="cd03424">
    <property type="entry name" value="NUDIX_ADPRase_Nudt5_UGPPase_Nudt14"/>
    <property type="match status" value="1"/>
</dbReference>
<evidence type="ECO:0000256" key="7">
    <source>
        <dbReference type="ARBA" id="ARBA00032272"/>
    </source>
</evidence>
<dbReference type="PANTHER" id="PTHR11839">
    <property type="entry name" value="UDP/ADP-SUGAR PYROPHOSPHATASE"/>
    <property type="match status" value="1"/>
</dbReference>
<feature type="domain" description="Nudix hydrolase" evidence="8">
    <location>
        <begin position="27"/>
        <end position="166"/>
    </location>
</feature>
<dbReference type="Proteomes" id="UP001359886">
    <property type="component" value="Unassembled WGS sequence"/>
</dbReference>
<evidence type="ECO:0000256" key="1">
    <source>
        <dbReference type="ARBA" id="ARBA00000847"/>
    </source>
</evidence>
<sequence length="183" mass="19694">MTESRMLYAGRYLGLRDSGGWEFATRTNASAVAVLVAVTGDDEILLVEQFRVPVGRTVIELPAGLVGDLDDPHEELLTAARRELVEETGYEASDVSAILTCPSSAGMTDEMITFVRATGLRRVGDGGGDASEAITVHRVPMARVDAWLAGRLAEGTPLDPKIYTALYWLRHGTPATDNSSDSR</sequence>
<dbReference type="GO" id="GO:0016787">
    <property type="term" value="F:hydrolase activity"/>
    <property type="evidence" value="ECO:0007669"/>
    <property type="project" value="UniProtKB-KW"/>
</dbReference>
<dbReference type="InterPro" id="IPR000086">
    <property type="entry name" value="NUDIX_hydrolase_dom"/>
</dbReference>
<dbReference type="AlphaFoldDB" id="A0AAW9R7L5"/>
<dbReference type="PROSITE" id="PS51462">
    <property type="entry name" value="NUDIX"/>
    <property type="match status" value="1"/>
</dbReference>
<comment type="similarity">
    <text evidence="3">Belongs to the Nudix hydrolase family. NudK subfamily.</text>
</comment>
<protein>
    <recommendedName>
        <fullName evidence="4">GDP-mannose pyrophosphatase</fullName>
    </recommendedName>
    <alternativeName>
        <fullName evidence="6">GDP-mannose hydrolase</fullName>
    </alternativeName>
    <alternativeName>
        <fullName evidence="7">GDPMK</fullName>
    </alternativeName>
</protein>
<evidence type="ECO:0000256" key="6">
    <source>
        <dbReference type="ARBA" id="ARBA00032162"/>
    </source>
</evidence>
<dbReference type="SUPFAM" id="SSF55811">
    <property type="entry name" value="Nudix"/>
    <property type="match status" value="1"/>
</dbReference>
<keyword evidence="10" id="KW-1185">Reference proteome</keyword>
<evidence type="ECO:0000313" key="10">
    <source>
        <dbReference type="Proteomes" id="UP001359886"/>
    </source>
</evidence>
<evidence type="ECO:0000256" key="2">
    <source>
        <dbReference type="ARBA" id="ARBA00001946"/>
    </source>
</evidence>
<evidence type="ECO:0000256" key="5">
    <source>
        <dbReference type="ARBA" id="ARBA00022801"/>
    </source>
</evidence>
<keyword evidence="5 9" id="KW-0378">Hydrolase</keyword>
<comment type="cofactor">
    <cofactor evidence="2">
        <name>Mg(2+)</name>
        <dbReference type="ChEBI" id="CHEBI:18420"/>
    </cofactor>
</comment>
<dbReference type="GO" id="GO:0019693">
    <property type="term" value="P:ribose phosphate metabolic process"/>
    <property type="evidence" value="ECO:0007669"/>
    <property type="project" value="TreeGrafter"/>
</dbReference>
<reference evidence="9 10" key="1">
    <citation type="submission" date="2024-02" db="EMBL/GenBank/DDBJ databases">
        <title>A novel Wenzhouxiangellaceae bacterium, isolated from coastal sediments.</title>
        <authorList>
            <person name="Du Z.-J."/>
            <person name="Ye Y.-Q."/>
            <person name="Zhang X.-Y."/>
        </authorList>
    </citation>
    <scope>NUCLEOTIDE SEQUENCE [LARGE SCALE GENOMIC DNA]</scope>
    <source>
        <strain evidence="9 10">CH-27</strain>
    </source>
</reference>
<name>A0AAW9R7L5_9GAMM</name>
<evidence type="ECO:0000259" key="8">
    <source>
        <dbReference type="PROSITE" id="PS51462"/>
    </source>
</evidence>
<dbReference type="InterPro" id="IPR015797">
    <property type="entry name" value="NUDIX_hydrolase-like_dom_sf"/>
</dbReference>
<dbReference type="GO" id="GO:0006753">
    <property type="term" value="P:nucleoside phosphate metabolic process"/>
    <property type="evidence" value="ECO:0007669"/>
    <property type="project" value="TreeGrafter"/>
</dbReference>
<proteinExistence type="inferred from homology"/>
<gene>
    <name evidence="9" type="ORF">V3330_05560</name>
</gene>
<accession>A0AAW9R7L5</accession>
<dbReference type="EMBL" id="JAZHOG010000003">
    <property type="protein sequence ID" value="MEJ8567085.1"/>
    <property type="molecule type" value="Genomic_DNA"/>
</dbReference>